<gene>
    <name evidence="2" type="ORF">SAMN04487968_101459</name>
</gene>
<proteinExistence type="predicted"/>
<sequence>MILRRSSLSRPAVALGLLLLGAAVGLAAVWTHGRWWALALGAAASLTTALAVPAGLLRLAYAAGWAAMAAYFLLARPEGDFVIGSDPPGYTFLGLGLVLLVVGIATIPPRTPLPGNRGGTA</sequence>
<keyword evidence="1" id="KW-0812">Transmembrane</keyword>
<evidence type="ECO:0000313" key="3">
    <source>
        <dbReference type="Proteomes" id="UP000198832"/>
    </source>
</evidence>
<dbReference type="EMBL" id="FOLB01000001">
    <property type="protein sequence ID" value="SFB77593.1"/>
    <property type="molecule type" value="Genomic_DNA"/>
</dbReference>
<dbReference type="Proteomes" id="UP000198832">
    <property type="component" value="Unassembled WGS sequence"/>
</dbReference>
<feature type="transmembrane region" description="Helical" evidence="1">
    <location>
        <begin position="89"/>
        <end position="107"/>
    </location>
</feature>
<evidence type="ECO:0000256" key="1">
    <source>
        <dbReference type="SAM" id="Phobius"/>
    </source>
</evidence>
<dbReference type="STRING" id="574651.SAMN04487968_101459"/>
<dbReference type="AlphaFoldDB" id="A0A1I1DYA9"/>
<organism evidence="2 3">
    <name type="scientific">Nocardioides terrae</name>
    <dbReference type="NCBI Taxonomy" id="574651"/>
    <lineage>
        <taxon>Bacteria</taxon>
        <taxon>Bacillati</taxon>
        <taxon>Actinomycetota</taxon>
        <taxon>Actinomycetes</taxon>
        <taxon>Propionibacteriales</taxon>
        <taxon>Nocardioidaceae</taxon>
        <taxon>Nocardioides</taxon>
    </lineage>
</organism>
<name>A0A1I1DYA9_9ACTN</name>
<dbReference type="InterPro" id="IPR046095">
    <property type="entry name" value="DUF6113"/>
</dbReference>
<protein>
    <submittedName>
        <fullName evidence="2">Uncharacterized protein</fullName>
    </submittedName>
</protein>
<keyword evidence="1" id="KW-0472">Membrane</keyword>
<reference evidence="2 3" key="1">
    <citation type="submission" date="2016-10" db="EMBL/GenBank/DDBJ databases">
        <authorList>
            <person name="de Groot N.N."/>
        </authorList>
    </citation>
    <scope>NUCLEOTIDE SEQUENCE [LARGE SCALE GENOMIC DNA]</scope>
    <source>
        <strain evidence="2 3">CGMCC 1.7056</strain>
    </source>
</reference>
<accession>A0A1I1DYA9</accession>
<evidence type="ECO:0000313" key="2">
    <source>
        <dbReference type="EMBL" id="SFB77593.1"/>
    </source>
</evidence>
<feature type="transmembrane region" description="Helical" evidence="1">
    <location>
        <begin position="35"/>
        <end position="52"/>
    </location>
</feature>
<feature type="transmembrane region" description="Helical" evidence="1">
    <location>
        <begin position="59"/>
        <end position="77"/>
    </location>
</feature>
<keyword evidence="1" id="KW-1133">Transmembrane helix</keyword>
<dbReference type="RefSeq" id="WP_091119641.1">
    <property type="nucleotide sequence ID" value="NZ_FOLB01000001.1"/>
</dbReference>
<keyword evidence="3" id="KW-1185">Reference proteome</keyword>
<dbReference type="Pfam" id="PF19608">
    <property type="entry name" value="DUF6113"/>
    <property type="match status" value="1"/>
</dbReference>